<comment type="caution">
    <text evidence="2">The sequence shown here is derived from an EMBL/GenBank/DDBJ whole genome shotgun (WGS) entry which is preliminary data.</text>
</comment>
<name>A0A817TD13_9BILA</name>
<protein>
    <submittedName>
        <fullName evidence="2">Uncharacterized protein</fullName>
    </submittedName>
</protein>
<accession>A0A817TD13</accession>
<reference evidence="2" key="1">
    <citation type="submission" date="2021-02" db="EMBL/GenBank/DDBJ databases">
        <authorList>
            <person name="Nowell W R."/>
        </authorList>
    </citation>
    <scope>NUCLEOTIDE SEQUENCE</scope>
</reference>
<dbReference type="AlphaFoldDB" id="A0A817TD13"/>
<evidence type="ECO:0000256" key="1">
    <source>
        <dbReference type="SAM" id="MobiDB-lite"/>
    </source>
</evidence>
<sequence length="171" mass="20290">MSKSSQDQYRKETTTNNSVSVQQENSDQQHSSSIQYQVIDQITTMRKKQLNIFEDLTIFEQRILCHTLPKKFDGIPIATYQNLFENEANKIMQELKCRKLNDQLNNYELGLQHYEDLYQTKLNIFESKLIDINLNHQYTQADILMALLKCYLSHYTNRLYAKFVTKKCESM</sequence>
<evidence type="ECO:0000313" key="3">
    <source>
        <dbReference type="Proteomes" id="UP000663825"/>
    </source>
</evidence>
<feature type="region of interest" description="Disordered" evidence="1">
    <location>
        <begin position="1"/>
        <end position="32"/>
    </location>
</feature>
<gene>
    <name evidence="2" type="ORF">TIS948_LOCUS19219</name>
</gene>
<proteinExistence type="predicted"/>
<dbReference type="EMBL" id="CAJNXB010003353">
    <property type="protein sequence ID" value="CAF3310297.1"/>
    <property type="molecule type" value="Genomic_DNA"/>
</dbReference>
<evidence type="ECO:0000313" key="2">
    <source>
        <dbReference type="EMBL" id="CAF3310297.1"/>
    </source>
</evidence>
<organism evidence="2 3">
    <name type="scientific">Rotaria socialis</name>
    <dbReference type="NCBI Taxonomy" id="392032"/>
    <lineage>
        <taxon>Eukaryota</taxon>
        <taxon>Metazoa</taxon>
        <taxon>Spiralia</taxon>
        <taxon>Gnathifera</taxon>
        <taxon>Rotifera</taxon>
        <taxon>Eurotatoria</taxon>
        <taxon>Bdelloidea</taxon>
        <taxon>Philodinida</taxon>
        <taxon>Philodinidae</taxon>
        <taxon>Rotaria</taxon>
    </lineage>
</organism>
<feature type="compositionally biased region" description="Polar residues" evidence="1">
    <location>
        <begin position="14"/>
        <end position="32"/>
    </location>
</feature>
<dbReference type="Proteomes" id="UP000663825">
    <property type="component" value="Unassembled WGS sequence"/>
</dbReference>